<proteinExistence type="predicted"/>
<comment type="caution">
    <text evidence="2">The sequence shown here is derived from an EMBL/GenBank/DDBJ whole genome shotgun (WGS) entry which is preliminary data.</text>
</comment>
<dbReference type="Proteomes" id="UP000093510">
    <property type="component" value="Unassembled WGS sequence"/>
</dbReference>
<name>A0A1B9E095_9FLAO</name>
<dbReference type="AlphaFoldDB" id="A0A1B9E095"/>
<keyword evidence="3" id="KW-1185">Reference proteome</keyword>
<organism evidence="2 3">
    <name type="scientific">Flavobacterium crassostreae</name>
    <dbReference type="NCBI Taxonomy" id="1763534"/>
    <lineage>
        <taxon>Bacteria</taxon>
        <taxon>Pseudomonadati</taxon>
        <taxon>Bacteroidota</taxon>
        <taxon>Flavobacteriia</taxon>
        <taxon>Flavobacteriales</taxon>
        <taxon>Flavobacteriaceae</taxon>
        <taxon>Flavobacterium</taxon>
    </lineage>
</organism>
<gene>
    <name evidence="2" type="ORF">LPBF_08200</name>
</gene>
<evidence type="ECO:0000256" key="1">
    <source>
        <dbReference type="SAM" id="Phobius"/>
    </source>
</evidence>
<dbReference type="STRING" id="1763534.GCA_001831475_00555"/>
<keyword evidence="1" id="KW-1133">Transmembrane helix</keyword>
<feature type="transmembrane region" description="Helical" evidence="1">
    <location>
        <begin position="94"/>
        <end position="115"/>
    </location>
</feature>
<keyword evidence="1" id="KW-0472">Membrane</keyword>
<dbReference type="EMBL" id="LVEP01000029">
    <property type="protein sequence ID" value="OCB75366.1"/>
    <property type="molecule type" value="Genomic_DNA"/>
</dbReference>
<evidence type="ECO:0000313" key="2">
    <source>
        <dbReference type="EMBL" id="OCB75366.1"/>
    </source>
</evidence>
<keyword evidence="1" id="KW-0812">Transmembrane</keyword>
<protein>
    <submittedName>
        <fullName evidence="2">Uncharacterized protein</fullName>
    </submittedName>
</protein>
<evidence type="ECO:0000313" key="3">
    <source>
        <dbReference type="Proteomes" id="UP000093510"/>
    </source>
</evidence>
<accession>A0A1B9E095</accession>
<reference evidence="2 3" key="1">
    <citation type="submission" date="2016-03" db="EMBL/GenBank/DDBJ databases">
        <authorList>
            <person name="Ploux O."/>
        </authorList>
    </citation>
    <scope>NUCLEOTIDE SEQUENCE [LARGE SCALE GENOMIC DNA]</scope>
    <source>
        <strain evidence="2 3">LPB0076</strain>
    </source>
</reference>
<sequence length="168" mass="19358">MLKTLNQHKMKVLPNNSYSFKITGNETETLERLKRRTEISEKLISKKTDKSFIGIVKENTFRIISSEIGKGAFCVLTGEINNQKGEVGIEINKAFRILLSVFLCLPFVGLIMQLFLGKSEFLALFILVFIGQLLVIRYLFIEFVFQRLSRSSLNKLNDILDIEYIEKD</sequence>
<feature type="transmembrane region" description="Helical" evidence="1">
    <location>
        <begin position="121"/>
        <end position="140"/>
    </location>
</feature>